<dbReference type="InterPro" id="IPR008969">
    <property type="entry name" value="CarboxyPept-like_regulatory"/>
</dbReference>
<evidence type="ECO:0000256" key="1">
    <source>
        <dbReference type="SAM" id="SignalP"/>
    </source>
</evidence>
<evidence type="ECO:0000313" key="3">
    <source>
        <dbReference type="Proteomes" id="UP001447857"/>
    </source>
</evidence>
<accession>A0ABZ2Q3S1</accession>
<proteinExistence type="predicted"/>
<keyword evidence="1" id="KW-0732">Signal</keyword>
<gene>
    <name evidence="2" type="ORF">V6624_18775</name>
</gene>
<evidence type="ECO:0000313" key="2">
    <source>
        <dbReference type="EMBL" id="WXK49066.1"/>
    </source>
</evidence>
<dbReference type="Pfam" id="PF13715">
    <property type="entry name" value="CarbopepD_reg_2"/>
    <property type="match status" value="1"/>
</dbReference>
<dbReference type="RefSeq" id="WP_338839765.1">
    <property type="nucleotide sequence ID" value="NZ_CP147988.1"/>
</dbReference>
<sequence length="130" mass="14853">MRFRFWLSCCLLCIFASCATQKDSKSGIKITKTVSGIVMDENGPLPGATIIVKNERKGTYADMDGKFEISINENDTLVVGFIGLESKEVAITSKDCYEVHLEAFKPIESRKQKRRIRREMRKNGYYIYPD</sequence>
<feature type="chain" id="PRO_5045977907" evidence="1">
    <location>
        <begin position="23"/>
        <end position="130"/>
    </location>
</feature>
<organism evidence="2 3">
    <name type="scientific">Flavobacterium ginsenosidimutans</name>
    <dbReference type="NCBI Taxonomy" id="687844"/>
    <lineage>
        <taxon>Bacteria</taxon>
        <taxon>Pseudomonadati</taxon>
        <taxon>Bacteroidota</taxon>
        <taxon>Flavobacteriia</taxon>
        <taxon>Flavobacteriales</taxon>
        <taxon>Flavobacteriaceae</taxon>
        <taxon>Flavobacterium</taxon>
    </lineage>
</organism>
<dbReference type="SUPFAM" id="SSF49464">
    <property type="entry name" value="Carboxypeptidase regulatory domain-like"/>
    <property type="match status" value="1"/>
</dbReference>
<dbReference type="EMBL" id="CP147988">
    <property type="protein sequence ID" value="WXK49066.1"/>
    <property type="molecule type" value="Genomic_DNA"/>
</dbReference>
<keyword evidence="3" id="KW-1185">Reference proteome</keyword>
<dbReference type="Gene3D" id="2.60.40.1120">
    <property type="entry name" value="Carboxypeptidase-like, regulatory domain"/>
    <property type="match status" value="1"/>
</dbReference>
<name>A0ABZ2Q3S1_9FLAO</name>
<feature type="signal peptide" evidence="1">
    <location>
        <begin position="1"/>
        <end position="22"/>
    </location>
</feature>
<dbReference type="Proteomes" id="UP001447857">
    <property type="component" value="Chromosome"/>
</dbReference>
<reference evidence="2 3" key="1">
    <citation type="submission" date="2024-02" db="EMBL/GenBank/DDBJ databases">
        <title>complete genome of Flavobacterium ginsenosidimutans Str. YTB16.</title>
        <authorList>
            <person name="Wang Q."/>
        </authorList>
    </citation>
    <scope>NUCLEOTIDE SEQUENCE [LARGE SCALE GENOMIC DNA]</scope>
    <source>
        <strain evidence="2 3">YTB16</strain>
    </source>
</reference>
<protein>
    <submittedName>
        <fullName evidence="2">Carboxypeptidase-like regulatory domain-containing protein</fullName>
    </submittedName>
</protein>
<dbReference type="PROSITE" id="PS51257">
    <property type="entry name" value="PROKAR_LIPOPROTEIN"/>
    <property type="match status" value="1"/>
</dbReference>